<dbReference type="EMBL" id="GBXM01048092">
    <property type="protein sequence ID" value="JAH60485.1"/>
    <property type="molecule type" value="Transcribed_RNA"/>
</dbReference>
<sequence>MSDRHKCTLIPSYVKKILKINAFYCTLNSGTECTGV</sequence>
<accession>A0A0E9U5P8</accession>
<proteinExistence type="predicted"/>
<protein>
    <submittedName>
        <fullName evidence="1">Uncharacterized protein</fullName>
    </submittedName>
</protein>
<evidence type="ECO:0000313" key="1">
    <source>
        <dbReference type="EMBL" id="JAH60485.1"/>
    </source>
</evidence>
<reference evidence="1" key="1">
    <citation type="submission" date="2014-11" db="EMBL/GenBank/DDBJ databases">
        <authorList>
            <person name="Amaro Gonzalez C."/>
        </authorList>
    </citation>
    <scope>NUCLEOTIDE SEQUENCE</scope>
</reference>
<organism evidence="1">
    <name type="scientific">Anguilla anguilla</name>
    <name type="common">European freshwater eel</name>
    <name type="synonym">Muraena anguilla</name>
    <dbReference type="NCBI Taxonomy" id="7936"/>
    <lineage>
        <taxon>Eukaryota</taxon>
        <taxon>Metazoa</taxon>
        <taxon>Chordata</taxon>
        <taxon>Craniata</taxon>
        <taxon>Vertebrata</taxon>
        <taxon>Euteleostomi</taxon>
        <taxon>Actinopterygii</taxon>
        <taxon>Neopterygii</taxon>
        <taxon>Teleostei</taxon>
        <taxon>Anguilliformes</taxon>
        <taxon>Anguillidae</taxon>
        <taxon>Anguilla</taxon>
    </lineage>
</organism>
<name>A0A0E9U5P8_ANGAN</name>
<reference evidence="1" key="2">
    <citation type="journal article" date="2015" name="Fish Shellfish Immunol.">
        <title>Early steps in the European eel (Anguilla anguilla)-Vibrio vulnificus interaction in the gills: Role of the RtxA13 toxin.</title>
        <authorList>
            <person name="Callol A."/>
            <person name="Pajuelo D."/>
            <person name="Ebbesson L."/>
            <person name="Teles M."/>
            <person name="MacKenzie S."/>
            <person name="Amaro C."/>
        </authorList>
    </citation>
    <scope>NUCLEOTIDE SEQUENCE</scope>
</reference>
<dbReference type="AlphaFoldDB" id="A0A0E9U5P8"/>